<evidence type="ECO:0000256" key="2">
    <source>
        <dbReference type="ARBA" id="ARBA00004651"/>
    </source>
</evidence>
<feature type="domain" description="Histidine kinase" evidence="13">
    <location>
        <begin position="467"/>
        <end position="689"/>
    </location>
</feature>
<organism evidence="14 15">
    <name type="scientific">Paenibacillus thalictri</name>
    <dbReference type="NCBI Taxonomy" id="2527873"/>
    <lineage>
        <taxon>Bacteria</taxon>
        <taxon>Bacillati</taxon>
        <taxon>Bacillota</taxon>
        <taxon>Bacilli</taxon>
        <taxon>Bacillales</taxon>
        <taxon>Paenibacillaceae</taxon>
        <taxon>Paenibacillus</taxon>
    </lineage>
</organism>
<feature type="transmembrane region" description="Helical" evidence="12">
    <location>
        <begin position="357"/>
        <end position="375"/>
    </location>
</feature>
<keyword evidence="10 12" id="KW-0472">Membrane</keyword>
<evidence type="ECO:0000256" key="4">
    <source>
        <dbReference type="ARBA" id="ARBA00022553"/>
    </source>
</evidence>
<reference evidence="14 15" key="1">
    <citation type="submission" date="2019-02" db="EMBL/GenBank/DDBJ databases">
        <title>Paenibacillus sp. nov., isolated from surface-sterilized tissue of Thalictrum simplex L.</title>
        <authorList>
            <person name="Tuo L."/>
        </authorList>
    </citation>
    <scope>NUCLEOTIDE SEQUENCE [LARGE SCALE GENOMIC DNA]</scope>
    <source>
        <strain evidence="14 15">N2SHLJ1</strain>
    </source>
</reference>
<keyword evidence="12" id="KW-1133">Transmembrane helix</keyword>
<gene>
    <name evidence="14" type="ORF">EYB31_28415</name>
</gene>
<dbReference type="InterPro" id="IPR003661">
    <property type="entry name" value="HisK_dim/P_dom"/>
</dbReference>
<keyword evidence="11" id="KW-0175">Coiled coil</keyword>
<dbReference type="InterPro" id="IPR008979">
    <property type="entry name" value="Galactose-bd-like_sf"/>
</dbReference>
<feature type="transmembrane region" description="Helical" evidence="12">
    <location>
        <begin position="211"/>
        <end position="231"/>
    </location>
</feature>
<evidence type="ECO:0000256" key="12">
    <source>
        <dbReference type="SAM" id="Phobius"/>
    </source>
</evidence>
<dbReference type="EMBL" id="SIRE01000023">
    <property type="protein sequence ID" value="TBL72677.1"/>
    <property type="molecule type" value="Genomic_DNA"/>
</dbReference>
<dbReference type="PROSITE" id="PS50109">
    <property type="entry name" value="HIS_KIN"/>
    <property type="match status" value="1"/>
</dbReference>
<dbReference type="Pfam" id="PF02518">
    <property type="entry name" value="HATPase_c"/>
    <property type="match status" value="1"/>
</dbReference>
<dbReference type="AlphaFoldDB" id="A0A4Q9DL99"/>
<feature type="transmembrane region" description="Helical" evidence="12">
    <location>
        <begin position="330"/>
        <end position="350"/>
    </location>
</feature>
<dbReference type="InterPro" id="IPR005467">
    <property type="entry name" value="His_kinase_dom"/>
</dbReference>
<keyword evidence="12" id="KW-0812">Transmembrane</keyword>
<dbReference type="Gene3D" id="1.10.287.130">
    <property type="match status" value="1"/>
</dbReference>
<dbReference type="InterPro" id="IPR050736">
    <property type="entry name" value="Sensor_HK_Regulatory"/>
</dbReference>
<keyword evidence="7 14" id="KW-0418">Kinase</keyword>
<comment type="caution">
    <text evidence="14">The sequence shown here is derived from an EMBL/GenBank/DDBJ whole genome shotgun (WGS) entry which is preliminary data.</text>
</comment>
<dbReference type="GO" id="GO:0000155">
    <property type="term" value="F:phosphorelay sensor kinase activity"/>
    <property type="evidence" value="ECO:0007669"/>
    <property type="project" value="InterPro"/>
</dbReference>
<dbReference type="GO" id="GO:0005524">
    <property type="term" value="F:ATP binding"/>
    <property type="evidence" value="ECO:0007669"/>
    <property type="project" value="UniProtKB-KW"/>
</dbReference>
<dbReference type="GO" id="GO:0005886">
    <property type="term" value="C:plasma membrane"/>
    <property type="evidence" value="ECO:0007669"/>
    <property type="project" value="UniProtKB-SubCell"/>
</dbReference>
<keyword evidence="4" id="KW-0597">Phosphoprotein</keyword>
<dbReference type="CDD" id="cd00082">
    <property type="entry name" value="HisKA"/>
    <property type="match status" value="1"/>
</dbReference>
<evidence type="ECO:0000256" key="7">
    <source>
        <dbReference type="ARBA" id="ARBA00022777"/>
    </source>
</evidence>
<dbReference type="PRINTS" id="PR00344">
    <property type="entry name" value="BCTRLSENSOR"/>
</dbReference>
<evidence type="ECO:0000256" key="5">
    <source>
        <dbReference type="ARBA" id="ARBA00022679"/>
    </source>
</evidence>
<evidence type="ECO:0000313" key="14">
    <source>
        <dbReference type="EMBL" id="TBL72677.1"/>
    </source>
</evidence>
<dbReference type="FunFam" id="1.10.287.130:FF:000001">
    <property type="entry name" value="Two-component sensor histidine kinase"/>
    <property type="match status" value="1"/>
</dbReference>
<dbReference type="PANTHER" id="PTHR43711:SF1">
    <property type="entry name" value="HISTIDINE KINASE 1"/>
    <property type="match status" value="1"/>
</dbReference>
<feature type="transmembrane region" description="Helical" evidence="12">
    <location>
        <begin position="387"/>
        <end position="408"/>
    </location>
</feature>
<evidence type="ECO:0000256" key="11">
    <source>
        <dbReference type="SAM" id="Coils"/>
    </source>
</evidence>
<dbReference type="FunFam" id="3.30.565.10:FF:000006">
    <property type="entry name" value="Sensor histidine kinase WalK"/>
    <property type="match status" value="1"/>
</dbReference>
<dbReference type="InterPro" id="IPR036097">
    <property type="entry name" value="HisK_dim/P_sf"/>
</dbReference>
<sequence>MVSISKSVLVYYKMLALLFAIILSTGCSNDVDSSPDAPKAIRGTLNLSAWDLSQDGPLTLDGGWAFDWMQLLEPDQNAVPPRWFTVLPGSWQPAQPDKHSSTGYGTYRLRIILASPQQQLALRVPQIATAYKLWIGSELVASKGQVGTDAASSRPQTEAEMIYFQSPSTKFTLTLQVSNYEYRTSGVQSSIILGTAEMMAKEDRSRWMTDAFLYGSLFVMSIYHLGVFRIWRKDLARLYFGLFCLALGVYAILISDISPFGWVADLPWKAMMRAQYVMLSVNLSLAVLLFSALYPVEYSRRVLKIIVWSSILLSAYSLLAPFPLVTYADLLQIVITIPAAAYGLYVLGLAAKRKLDGAFTGLIGVLIIIALYIYLVSDGLRISESRILMAVGFILFVWLTSLIIHFRFAKTYREAESMSRHMREVNTGLERKINERTADLELSNQSLEKMNAELARLENSRRRLLSNISHDLGTPMTLIQGYVEAMLDGVVDKPEQLRKYLRLIHARIIGLNRLIHDLFELSKLEARQISFAMQELPVREYVGLFFERYELEVKNAGLSFELRLPSKEPGPSLFVMIDVDRLDQVYTNIIYNAIKHTPAGGTITLEYTVGAGRIVTRIGDSGPGIKEEDLPYVFDRFYRNDKLRSSAGGGSGLGLSIAKEIVEFHAGTIWAESSPGQGASILFVLPVFRPKDGG</sequence>
<comment type="catalytic activity">
    <reaction evidence="1">
        <text>ATP + protein L-histidine = ADP + protein N-phospho-L-histidine.</text>
        <dbReference type="EC" id="2.7.13.3"/>
    </reaction>
</comment>
<evidence type="ECO:0000313" key="15">
    <source>
        <dbReference type="Proteomes" id="UP000293142"/>
    </source>
</evidence>
<comment type="subcellular location">
    <subcellularLocation>
        <location evidence="2">Cell membrane</location>
        <topology evidence="2">Multi-pass membrane protein</topology>
    </subcellularLocation>
</comment>
<dbReference type="EC" id="2.7.13.3" evidence="3"/>
<dbReference type="Pfam" id="PF00512">
    <property type="entry name" value="HisKA"/>
    <property type="match status" value="1"/>
</dbReference>
<protein>
    <recommendedName>
        <fullName evidence="3">histidine kinase</fullName>
        <ecNumber evidence="3">2.7.13.3</ecNumber>
    </recommendedName>
</protein>
<name>A0A4Q9DL99_9BACL</name>
<dbReference type="SUPFAM" id="SSF47384">
    <property type="entry name" value="Homodimeric domain of signal transducing histidine kinase"/>
    <property type="match status" value="1"/>
</dbReference>
<evidence type="ECO:0000256" key="3">
    <source>
        <dbReference type="ARBA" id="ARBA00012438"/>
    </source>
</evidence>
<evidence type="ECO:0000256" key="6">
    <source>
        <dbReference type="ARBA" id="ARBA00022741"/>
    </source>
</evidence>
<keyword evidence="9" id="KW-0902">Two-component regulatory system</keyword>
<keyword evidence="5" id="KW-0808">Transferase</keyword>
<evidence type="ECO:0000256" key="10">
    <source>
        <dbReference type="ARBA" id="ARBA00023136"/>
    </source>
</evidence>
<evidence type="ECO:0000256" key="8">
    <source>
        <dbReference type="ARBA" id="ARBA00022840"/>
    </source>
</evidence>
<feature type="transmembrane region" description="Helical" evidence="12">
    <location>
        <begin position="305"/>
        <end position="324"/>
    </location>
</feature>
<dbReference type="Pfam" id="PF07695">
    <property type="entry name" value="7TMR-DISM_7TM"/>
    <property type="match status" value="1"/>
</dbReference>
<keyword evidence="6" id="KW-0547">Nucleotide-binding</keyword>
<dbReference type="InterPro" id="IPR004358">
    <property type="entry name" value="Sig_transdc_His_kin-like_C"/>
</dbReference>
<dbReference type="PROSITE" id="PS51257">
    <property type="entry name" value="PROKAR_LIPOPROTEIN"/>
    <property type="match status" value="1"/>
</dbReference>
<dbReference type="InterPro" id="IPR036890">
    <property type="entry name" value="HATPase_C_sf"/>
</dbReference>
<proteinExistence type="predicted"/>
<dbReference type="InterPro" id="IPR011623">
    <property type="entry name" value="7TMR_DISM_rcpt_extracell_dom1"/>
</dbReference>
<dbReference type="SMART" id="SM00388">
    <property type="entry name" value="HisKA"/>
    <property type="match status" value="1"/>
</dbReference>
<accession>A0A4Q9DL99</accession>
<dbReference type="Proteomes" id="UP000293142">
    <property type="component" value="Unassembled WGS sequence"/>
</dbReference>
<evidence type="ECO:0000259" key="13">
    <source>
        <dbReference type="PROSITE" id="PS50109"/>
    </source>
</evidence>
<feature type="transmembrane region" description="Helical" evidence="12">
    <location>
        <begin position="274"/>
        <end position="293"/>
    </location>
</feature>
<dbReference type="Gene3D" id="3.30.565.10">
    <property type="entry name" value="Histidine kinase-like ATPase, C-terminal domain"/>
    <property type="match status" value="1"/>
</dbReference>
<dbReference type="CDD" id="cd00075">
    <property type="entry name" value="HATPase"/>
    <property type="match status" value="1"/>
</dbReference>
<keyword evidence="8" id="KW-0067">ATP-binding</keyword>
<dbReference type="SUPFAM" id="SSF49785">
    <property type="entry name" value="Galactose-binding domain-like"/>
    <property type="match status" value="1"/>
</dbReference>
<evidence type="ECO:0000256" key="9">
    <source>
        <dbReference type="ARBA" id="ARBA00023012"/>
    </source>
</evidence>
<dbReference type="PANTHER" id="PTHR43711">
    <property type="entry name" value="TWO-COMPONENT HISTIDINE KINASE"/>
    <property type="match status" value="1"/>
</dbReference>
<dbReference type="InterPro" id="IPR003594">
    <property type="entry name" value="HATPase_dom"/>
</dbReference>
<feature type="coiled-coil region" evidence="11">
    <location>
        <begin position="440"/>
        <end position="467"/>
    </location>
</feature>
<evidence type="ECO:0000256" key="1">
    <source>
        <dbReference type="ARBA" id="ARBA00000085"/>
    </source>
</evidence>
<keyword evidence="15" id="KW-1185">Reference proteome</keyword>
<dbReference type="SUPFAM" id="SSF55874">
    <property type="entry name" value="ATPase domain of HSP90 chaperone/DNA topoisomerase II/histidine kinase"/>
    <property type="match status" value="1"/>
</dbReference>
<dbReference type="SMART" id="SM00387">
    <property type="entry name" value="HATPase_c"/>
    <property type="match status" value="1"/>
</dbReference>
<feature type="transmembrane region" description="Helical" evidence="12">
    <location>
        <begin position="238"/>
        <end position="262"/>
    </location>
</feature>